<dbReference type="EMBL" id="CM000780">
    <property type="protein sequence ID" value="AQK54733.1"/>
    <property type="molecule type" value="Genomic_DNA"/>
</dbReference>
<evidence type="ECO:0000256" key="1">
    <source>
        <dbReference type="ARBA" id="ARBA00004604"/>
    </source>
</evidence>
<reference evidence="10" key="2">
    <citation type="submission" date="2015-12" db="EMBL/GenBank/DDBJ databases">
        <title>Update maize B73 reference genome by single molecule sequencing technologies.</title>
        <authorList>
            <consortium name="Maize Genome Sequencing Project"/>
            <person name="Ware D."/>
        </authorList>
    </citation>
    <scope>NUCLEOTIDE SEQUENCE</scope>
    <source>
        <tissue evidence="10">Seedling</tissue>
    </source>
</reference>
<dbReference type="InterPro" id="IPR029063">
    <property type="entry name" value="SAM-dependent_MTases_sf"/>
</dbReference>
<gene>
    <name evidence="10" type="ORF">ZEAMMB73_Zm00001d051631</name>
</gene>
<dbReference type="GO" id="GO:0031428">
    <property type="term" value="C:box C/D methylation guide snoRNP complex"/>
    <property type="evidence" value="ECO:0000318"/>
    <property type="project" value="GO_Central"/>
</dbReference>
<keyword evidence="12" id="KW-1185">Reference proteome</keyword>
<dbReference type="SMR" id="A0A1D6Q8K2"/>
<dbReference type="PaxDb" id="4577-GRMZM2G110119_P01"/>
<dbReference type="FunFam" id="3.30.200.20:FF:000056">
    <property type="entry name" value="Fibrillarin like 1"/>
    <property type="match status" value="1"/>
</dbReference>
<dbReference type="GO" id="GO:0005730">
    <property type="term" value="C:nucleolus"/>
    <property type="evidence" value="ECO:0000318"/>
    <property type="project" value="GO_Central"/>
</dbReference>
<keyword evidence="7" id="KW-0694">RNA-binding</keyword>
<dbReference type="SMART" id="SM01206">
    <property type="entry name" value="Fibrillarin"/>
    <property type="match status" value="1"/>
</dbReference>
<dbReference type="Proteomes" id="UP000007305">
    <property type="component" value="Chromosome 4"/>
</dbReference>
<evidence type="ECO:0000256" key="3">
    <source>
        <dbReference type="ARBA" id="ARBA00022552"/>
    </source>
</evidence>
<dbReference type="Gene3D" id="3.30.200.20">
    <property type="entry name" value="Phosphorylase Kinase, domain 1"/>
    <property type="match status" value="1"/>
</dbReference>
<keyword evidence="4" id="KW-0489">Methyltransferase</keyword>
<dbReference type="AlphaFoldDB" id="A0A1D6Q8K2"/>
<keyword evidence="9" id="KW-0687">Ribonucleoprotein</keyword>
<evidence type="ECO:0000256" key="5">
    <source>
        <dbReference type="ARBA" id="ARBA00022679"/>
    </source>
</evidence>
<evidence type="ECO:0000256" key="8">
    <source>
        <dbReference type="ARBA" id="ARBA00023242"/>
    </source>
</evidence>
<organism evidence="10">
    <name type="scientific">Zea mays</name>
    <name type="common">Maize</name>
    <dbReference type="NCBI Taxonomy" id="4577"/>
    <lineage>
        <taxon>Eukaryota</taxon>
        <taxon>Viridiplantae</taxon>
        <taxon>Streptophyta</taxon>
        <taxon>Embryophyta</taxon>
        <taxon>Tracheophyta</taxon>
        <taxon>Spermatophyta</taxon>
        <taxon>Magnoliopsida</taxon>
        <taxon>Liliopsida</taxon>
        <taxon>Poales</taxon>
        <taxon>Poaceae</taxon>
        <taxon>PACMAD clade</taxon>
        <taxon>Panicoideae</taxon>
        <taxon>Andropogonodae</taxon>
        <taxon>Andropogoneae</taxon>
        <taxon>Tripsacinae</taxon>
        <taxon>Zea</taxon>
    </lineage>
</organism>
<proteinExistence type="inferred from homology"/>
<dbReference type="eggNOG" id="KOG1596">
    <property type="taxonomic scope" value="Eukaryota"/>
</dbReference>
<evidence type="ECO:0000256" key="7">
    <source>
        <dbReference type="ARBA" id="ARBA00022884"/>
    </source>
</evidence>
<evidence type="ECO:0000256" key="4">
    <source>
        <dbReference type="ARBA" id="ARBA00022603"/>
    </source>
</evidence>
<dbReference type="GO" id="GO:0032040">
    <property type="term" value="C:small-subunit processome"/>
    <property type="evidence" value="ECO:0000318"/>
    <property type="project" value="GO_Central"/>
</dbReference>
<evidence type="ECO:0000256" key="6">
    <source>
        <dbReference type="ARBA" id="ARBA00022691"/>
    </source>
</evidence>
<dbReference type="GO" id="GO:0003723">
    <property type="term" value="F:RNA binding"/>
    <property type="evidence" value="ECO:0000318"/>
    <property type="project" value="GO_Central"/>
</dbReference>
<keyword evidence="6" id="KW-0949">S-adenosyl-L-methionine</keyword>
<evidence type="ECO:0000313" key="10">
    <source>
        <dbReference type="EMBL" id="AQK54733.1"/>
    </source>
</evidence>
<dbReference type="InterPro" id="IPR000692">
    <property type="entry name" value="Fibrillarin"/>
</dbReference>
<dbReference type="GO" id="GO:1990259">
    <property type="term" value="F:histone H2AQ104 methyltransferase activity"/>
    <property type="evidence" value="ECO:0000318"/>
    <property type="project" value="GO_Central"/>
</dbReference>
<evidence type="ECO:0000313" key="12">
    <source>
        <dbReference type="Proteomes" id="UP000007305"/>
    </source>
</evidence>
<dbReference type="GO" id="GO:0031167">
    <property type="term" value="P:rRNA methylation"/>
    <property type="evidence" value="ECO:0000318"/>
    <property type="project" value="GO_Central"/>
</dbReference>
<keyword evidence="3" id="KW-0698">rRNA processing</keyword>
<dbReference type="Pfam" id="PF01269">
    <property type="entry name" value="Fibrillarin"/>
    <property type="match status" value="1"/>
</dbReference>
<reference evidence="12" key="1">
    <citation type="journal article" date="2009" name="Science">
        <title>The B73 maize genome: complexity, diversity, and dynamics.</title>
        <authorList>
            <person name="Schnable P.S."/>
            <person name="Ware D."/>
            <person name="Fulton R.S."/>
            <person name="Stein J.C."/>
            <person name="Wei F."/>
            <person name="Pasternak S."/>
            <person name="Liang C."/>
            <person name="Zhang J."/>
            <person name="Fulton L."/>
            <person name="Graves T.A."/>
            <person name="Minx P."/>
            <person name="Reily A.D."/>
            <person name="Courtney L."/>
            <person name="Kruchowski S.S."/>
            <person name="Tomlinson C."/>
            <person name="Strong C."/>
            <person name="Delehaunty K."/>
            <person name="Fronick C."/>
            <person name="Courtney B."/>
            <person name="Rock S.M."/>
            <person name="Belter E."/>
            <person name="Du F."/>
            <person name="Kim K."/>
            <person name="Abbott R.M."/>
            <person name="Cotton M."/>
            <person name="Levy A."/>
            <person name="Marchetto P."/>
            <person name="Ochoa K."/>
            <person name="Jackson S.M."/>
            <person name="Gillam B."/>
            <person name="Chen W."/>
            <person name="Yan L."/>
            <person name="Higginbotham J."/>
            <person name="Cardenas M."/>
            <person name="Waligorski J."/>
            <person name="Applebaum E."/>
            <person name="Phelps L."/>
            <person name="Falcone J."/>
            <person name="Kanchi K."/>
            <person name="Thane T."/>
            <person name="Scimone A."/>
            <person name="Thane N."/>
            <person name="Henke J."/>
            <person name="Wang T."/>
            <person name="Ruppert J."/>
            <person name="Shah N."/>
            <person name="Rotter K."/>
            <person name="Hodges J."/>
            <person name="Ingenthron E."/>
            <person name="Cordes M."/>
            <person name="Kohlberg S."/>
            <person name="Sgro J."/>
            <person name="Delgado B."/>
            <person name="Mead K."/>
            <person name="Chinwalla A."/>
            <person name="Leonard S."/>
            <person name="Crouse K."/>
            <person name="Collura K."/>
            <person name="Kudrna D."/>
            <person name="Currie J."/>
            <person name="He R."/>
            <person name="Angelova A."/>
            <person name="Rajasekar S."/>
            <person name="Mueller T."/>
            <person name="Lomeli R."/>
            <person name="Scara G."/>
            <person name="Ko A."/>
            <person name="Delaney K."/>
            <person name="Wissotski M."/>
            <person name="Lopez G."/>
            <person name="Campos D."/>
            <person name="Braidotti M."/>
            <person name="Ashley E."/>
            <person name="Golser W."/>
            <person name="Kim H."/>
            <person name="Lee S."/>
            <person name="Lin J."/>
            <person name="Dujmic Z."/>
            <person name="Kim W."/>
            <person name="Talag J."/>
            <person name="Zuccolo A."/>
            <person name="Fan C."/>
            <person name="Sebastian A."/>
            <person name="Kramer M."/>
            <person name="Spiegel L."/>
            <person name="Nascimento L."/>
            <person name="Zutavern T."/>
            <person name="Miller B."/>
            <person name="Ambroise C."/>
            <person name="Muller S."/>
            <person name="Spooner W."/>
            <person name="Narechania A."/>
            <person name="Ren L."/>
            <person name="Wei S."/>
            <person name="Kumari S."/>
            <person name="Faga B."/>
            <person name="Levy M.J."/>
            <person name="McMahan L."/>
            <person name="Van Buren P."/>
            <person name="Vaughn M.W."/>
            <person name="Ying K."/>
            <person name="Yeh C.-T."/>
            <person name="Emrich S.J."/>
            <person name="Jia Y."/>
            <person name="Kalyanaraman A."/>
            <person name="Hsia A.-P."/>
            <person name="Barbazuk W.B."/>
            <person name="Baucom R.S."/>
            <person name="Brutnell T.P."/>
            <person name="Carpita N.C."/>
            <person name="Chaparro C."/>
            <person name="Chia J.-M."/>
            <person name="Deragon J.-M."/>
            <person name="Estill J.C."/>
            <person name="Fu Y."/>
            <person name="Jeddeloh J.A."/>
            <person name="Han Y."/>
            <person name="Lee H."/>
            <person name="Li P."/>
            <person name="Lisch D.R."/>
            <person name="Liu S."/>
            <person name="Liu Z."/>
            <person name="Nagel D.H."/>
            <person name="McCann M.C."/>
            <person name="SanMiguel P."/>
            <person name="Myers A.M."/>
            <person name="Nettleton D."/>
            <person name="Nguyen J."/>
            <person name="Penning B.W."/>
            <person name="Ponnala L."/>
            <person name="Schneider K.L."/>
            <person name="Schwartz D.C."/>
            <person name="Sharma A."/>
            <person name="Soderlund C."/>
            <person name="Springer N.M."/>
            <person name="Sun Q."/>
            <person name="Wang H."/>
            <person name="Waterman M."/>
            <person name="Westerman R."/>
            <person name="Wolfgruber T.K."/>
            <person name="Yang L."/>
            <person name="Yu Y."/>
            <person name="Zhang L."/>
            <person name="Zhou S."/>
            <person name="Zhu Q."/>
            <person name="Bennetzen J.L."/>
            <person name="Dawe R.K."/>
            <person name="Jiang J."/>
            <person name="Jiang N."/>
            <person name="Presting G.G."/>
            <person name="Wessler S.R."/>
            <person name="Aluru S."/>
            <person name="Martienssen R.A."/>
            <person name="Clifton S.W."/>
            <person name="McCombie W.R."/>
            <person name="Wing R.A."/>
            <person name="Wilson R.K."/>
        </authorList>
    </citation>
    <scope>NUCLEOTIDE SEQUENCE [LARGE SCALE GENOMIC DNA]</scope>
    <source>
        <strain evidence="12">cv. B73</strain>
    </source>
</reference>
<reference evidence="11" key="3">
    <citation type="submission" date="2019-07" db="EMBL/GenBank/DDBJ databases">
        <authorList>
            <person name="Seetharam A."/>
            <person name="Woodhouse M."/>
            <person name="Cannon E."/>
        </authorList>
    </citation>
    <scope>NUCLEOTIDE SEQUENCE [LARGE SCALE GENOMIC DNA]</scope>
    <source>
        <strain evidence="11">cv. B73</strain>
    </source>
</reference>
<dbReference type="STRING" id="4577.A0A1D6Q8K2"/>
<dbReference type="SUPFAM" id="SSF53335">
    <property type="entry name" value="S-adenosyl-L-methionine-dependent methyltransferases"/>
    <property type="match status" value="1"/>
</dbReference>
<protein>
    <submittedName>
        <fullName evidence="10">Mediator of RNA polymerase II transcription subunit 36a</fullName>
    </submittedName>
</protein>
<dbReference type="FunFam" id="3.40.50.150:FF:000592">
    <property type="entry name" value="Mediator of RNA polymerase II transcription subunit 36a"/>
    <property type="match status" value="1"/>
</dbReference>
<dbReference type="Gramene" id="Zm00001eb188940_T001">
    <property type="protein sequence ID" value="Zm00001eb188940_P001"/>
    <property type="gene ID" value="Zm00001eb188940"/>
</dbReference>
<dbReference type="PANTHER" id="PTHR10335">
    <property type="entry name" value="RRNA 2-O-METHYLTRANSFERASE FIBRILLARIN"/>
    <property type="match status" value="1"/>
</dbReference>
<keyword evidence="8" id="KW-0539">Nucleus</keyword>
<name>A0A1D6Q8K2_MAIZE</name>
<comment type="similarity">
    <text evidence="2">Belongs to the methyltransferase superfamily. Fibrillarin family.</text>
</comment>
<evidence type="ECO:0000313" key="11">
    <source>
        <dbReference type="EnsemblPlants" id="Zm00001eb188940_P001"/>
    </source>
</evidence>
<dbReference type="PANTHER" id="PTHR10335:SF0">
    <property type="entry name" value="RRNA 2'-O-METHYLTRANSFERASE FIBRILLARIN 1-RELATED"/>
    <property type="match status" value="1"/>
</dbReference>
<dbReference type="EnsemblPlants" id="Zm00001eb188940_T001">
    <property type="protein sequence ID" value="Zm00001eb188940_P001"/>
    <property type="gene ID" value="Zm00001eb188940"/>
</dbReference>
<keyword evidence="5" id="KW-0808">Transferase</keyword>
<comment type="subcellular location">
    <subcellularLocation>
        <location evidence="1">Nucleus</location>
        <location evidence="1">Nucleolus</location>
    </subcellularLocation>
</comment>
<reference evidence="11" key="4">
    <citation type="submission" date="2021-05" db="UniProtKB">
        <authorList>
            <consortium name="EnsemblPlants"/>
        </authorList>
    </citation>
    <scope>IDENTIFICATION</scope>
    <source>
        <strain evidence="11">cv. B73</strain>
    </source>
</reference>
<dbReference type="GO" id="GO:0000494">
    <property type="term" value="P:box C/D sno(s)RNA 3'-end processing"/>
    <property type="evidence" value="ECO:0000318"/>
    <property type="project" value="GO_Central"/>
</dbReference>
<evidence type="ECO:0000256" key="9">
    <source>
        <dbReference type="ARBA" id="ARBA00023274"/>
    </source>
</evidence>
<dbReference type="GO" id="GO:0008649">
    <property type="term" value="F:rRNA methyltransferase activity"/>
    <property type="evidence" value="ECO:0000318"/>
    <property type="project" value="GO_Central"/>
</dbReference>
<evidence type="ECO:0000256" key="2">
    <source>
        <dbReference type="ARBA" id="ARBA00010632"/>
    </source>
</evidence>
<dbReference type="PRINTS" id="PR00052">
    <property type="entry name" value="FIBRILLARIN"/>
</dbReference>
<dbReference type="Gene3D" id="3.40.50.150">
    <property type="entry name" value="Vaccinia Virus protein VP39"/>
    <property type="match status" value="1"/>
</dbReference>
<sequence>MNGGSKAVVVVHKHAGVFISKSKEDALCTKNMVSGESVYREKRASVQVEYRVWNPFRLKLATVVLGGVDNIWIAPGTRVLYLGVASGIIVSHMSDIQNPFPFVVRMCNGRMKR</sequence>
<accession>A0A1D6Q8K2</accession>